<evidence type="ECO:0000313" key="2">
    <source>
        <dbReference type="EMBL" id="RCN38231.1"/>
    </source>
</evidence>
<accession>A0A368G1B2</accession>
<proteinExistence type="predicted"/>
<keyword evidence="3" id="KW-1185">Reference proteome</keyword>
<evidence type="ECO:0000313" key="3">
    <source>
        <dbReference type="Proteomes" id="UP000252519"/>
    </source>
</evidence>
<comment type="caution">
    <text evidence="2">The sequence shown here is derived from an EMBL/GenBank/DDBJ whole genome shotgun (WGS) entry which is preliminary data.</text>
</comment>
<gene>
    <name evidence="2" type="ORF">ANCCAN_15855</name>
</gene>
<dbReference type="EMBL" id="JOJR01000414">
    <property type="protein sequence ID" value="RCN38231.1"/>
    <property type="molecule type" value="Genomic_DNA"/>
</dbReference>
<name>A0A368G1B2_ANCCA</name>
<feature type="region of interest" description="Disordered" evidence="1">
    <location>
        <begin position="1"/>
        <end position="49"/>
    </location>
</feature>
<reference evidence="2 3" key="1">
    <citation type="submission" date="2014-10" db="EMBL/GenBank/DDBJ databases">
        <title>Draft genome of the hookworm Ancylostoma caninum.</title>
        <authorList>
            <person name="Mitreva M."/>
        </authorList>
    </citation>
    <scope>NUCLEOTIDE SEQUENCE [LARGE SCALE GENOMIC DNA]</scope>
    <source>
        <strain evidence="2 3">Baltimore</strain>
    </source>
</reference>
<evidence type="ECO:0000256" key="1">
    <source>
        <dbReference type="SAM" id="MobiDB-lite"/>
    </source>
</evidence>
<dbReference type="AlphaFoldDB" id="A0A368G1B2"/>
<dbReference type="Proteomes" id="UP000252519">
    <property type="component" value="Unassembled WGS sequence"/>
</dbReference>
<organism evidence="2 3">
    <name type="scientific">Ancylostoma caninum</name>
    <name type="common">Dog hookworm</name>
    <dbReference type="NCBI Taxonomy" id="29170"/>
    <lineage>
        <taxon>Eukaryota</taxon>
        <taxon>Metazoa</taxon>
        <taxon>Ecdysozoa</taxon>
        <taxon>Nematoda</taxon>
        <taxon>Chromadorea</taxon>
        <taxon>Rhabditida</taxon>
        <taxon>Rhabditina</taxon>
        <taxon>Rhabditomorpha</taxon>
        <taxon>Strongyloidea</taxon>
        <taxon>Ancylostomatidae</taxon>
        <taxon>Ancylostomatinae</taxon>
        <taxon>Ancylostoma</taxon>
    </lineage>
</organism>
<sequence>MSGYLPRSLPSDKPSSDDDARSLHSTSARLYGWQGAPGGSPGTGRSRREAEHLQLAGHLRERVQEGVPERAGHPLLPALVVHATALFLFVHNPPPLLLSLTNFLNSNHGPHTSEESSFHYGALLDLIL</sequence>
<protein>
    <submittedName>
        <fullName evidence="2">Uncharacterized protein</fullName>
    </submittedName>
</protein>
<feature type="compositionally biased region" description="Low complexity" evidence="1">
    <location>
        <begin position="1"/>
        <end position="13"/>
    </location>
</feature>